<keyword evidence="5 13" id="KW-0547">Nucleotide-binding</keyword>
<reference evidence="16 17" key="1">
    <citation type="submission" date="2016-10" db="EMBL/GenBank/DDBJ databases">
        <authorList>
            <person name="de Groot N.N."/>
        </authorList>
    </citation>
    <scope>NUCLEOTIDE SEQUENCE [LARGE SCALE GENOMIC DNA]</scope>
    <source>
        <strain evidence="16 17">ATCC 700224</strain>
    </source>
</reference>
<feature type="binding site" evidence="13">
    <location>
        <position position="33"/>
    </location>
    <ligand>
        <name>Zn(2+)</name>
        <dbReference type="ChEBI" id="CHEBI:29105"/>
    </ligand>
</feature>
<evidence type="ECO:0000313" key="16">
    <source>
        <dbReference type="EMBL" id="SDE82113.1"/>
    </source>
</evidence>
<dbReference type="STRING" id="69960.SAMN05421720_11345"/>
<dbReference type="GO" id="GO:0006633">
    <property type="term" value="P:fatty acid biosynthetic process"/>
    <property type="evidence" value="ECO:0007669"/>
    <property type="project" value="UniProtKB-KW"/>
</dbReference>
<dbReference type="GO" id="GO:0003989">
    <property type="term" value="F:acetyl-CoA carboxylase activity"/>
    <property type="evidence" value="ECO:0007669"/>
    <property type="project" value="InterPro"/>
</dbReference>
<keyword evidence="7 13" id="KW-0276">Fatty acid metabolism</keyword>
<accession>A0A1G7G1Y8</accession>
<evidence type="ECO:0000256" key="4">
    <source>
        <dbReference type="ARBA" id="ARBA00022723"/>
    </source>
</evidence>
<comment type="similarity">
    <text evidence="13">Belongs to the AccD/PCCB family.</text>
</comment>
<evidence type="ECO:0000256" key="5">
    <source>
        <dbReference type="ARBA" id="ARBA00022741"/>
    </source>
</evidence>
<dbReference type="GO" id="GO:0008270">
    <property type="term" value="F:zinc ion binding"/>
    <property type="evidence" value="ECO:0007669"/>
    <property type="project" value="UniProtKB-UniRule"/>
</dbReference>
<feature type="binding site" evidence="13">
    <location>
        <position position="30"/>
    </location>
    <ligand>
        <name>Zn(2+)</name>
        <dbReference type="ChEBI" id="CHEBI:29105"/>
    </ligand>
</feature>
<dbReference type="InterPro" id="IPR041010">
    <property type="entry name" value="Znf-ACC"/>
</dbReference>
<dbReference type="InterPro" id="IPR034733">
    <property type="entry name" value="AcCoA_carboxyl_beta"/>
</dbReference>
<feature type="zinc finger region" description="C4-type" evidence="13">
    <location>
        <begin position="30"/>
        <end position="52"/>
    </location>
</feature>
<keyword evidence="17" id="KW-1185">Reference proteome</keyword>
<feature type="binding site" evidence="13">
    <location>
        <position position="52"/>
    </location>
    <ligand>
        <name>Zn(2+)</name>
        <dbReference type="ChEBI" id="CHEBI:29105"/>
    </ligand>
</feature>
<keyword evidence="13" id="KW-0963">Cytoplasm</keyword>
<dbReference type="OrthoDB" id="9772975at2"/>
<keyword evidence="8 13" id="KW-0862">Zinc</keyword>
<comment type="catalytic activity">
    <reaction evidence="13">
        <text>N(6)-carboxybiotinyl-L-lysyl-[protein] + acetyl-CoA = N(6)-biotinyl-L-lysyl-[protein] + malonyl-CoA</text>
        <dbReference type="Rhea" id="RHEA:54728"/>
        <dbReference type="Rhea" id="RHEA-COMP:10505"/>
        <dbReference type="Rhea" id="RHEA-COMP:10506"/>
        <dbReference type="ChEBI" id="CHEBI:57288"/>
        <dbReference type="ChEBI" id="CHEBI:57384"/>
        <dbReference type="ChEBI" id="CHEBI:83144"/>
        <dbReference type="ChEBI" id="CHEBI:83145"/>
        <dbReference type="EC" id="2.1.3.15"/>
    </reaction>
</comment>
<name>A0A1G7G1Y8_9PROT</name>
<dbReference type="SUPFAM" id="SSF52096">
    <property type="entry name" value="ClpP/crotonase"/>
    <property type="match status" value="1"/>
</dbReference>
<keyword evidence="4 13" id="KW-0479">Metal-binding</keyword>
<dbReference type="GO" id="GO:0016743">
    <property type="term" value="F:carboxyl- or carbamoyltransferase activity"/>
    <property type="evidence" value="ECO:0007669"/>
    <property type="project" value="UniProtKB-UniRule"/>
</dbReference>
<dbReference type="EC" id="2.1.3.15" evidence="13"/>
<dbReference type="Proteomes" id="UP000199412">
    <property type="component" value="Unassembled WGS sequence"/>
</dbReference>
<sequence length="358" mass="38919">MNWLSEYVRPKFRNLVGSPREVPDNLWHKCPACGHMIFHKELDKARRVCLQCGHHMRLPVKHRLAMLFDDGVYDREPLPKVPADPLKFRDVKSYSSRLKDAQAKNGETDALIVAKGPIEGQTTVLAAFDFDFMGGSMGMAVGEGFVVAAELAVKHRAPLVAIPSSGGARMQEGILSLMQMARVTVAVDMVKDAGLPYIVVLTDPTTGGVTASLAMLGDIAMAEPGAIIGFAGARVIEQTIHEKLPKGFQRSEYLLEHGMVDMVVPRDALKGTLARVIRLLTVPTMPYEQTNLPVVADASHVEGHRETEPTGPVDESDDPHPDVEELPPLAEPPKRKGVRKSEDDSVAASTAADRAPES</sequence>
<feature type="compositionally biased region" description="Basic and acidic residues" evidence="14">
    <location>
        <begin position="299"/>
        <end position="308"/>
    </location>
</feature>
<evidence type="ECO:0000256" key="3">
    <source>
        <dbReference type="ARBA" id="ARBA00022679"/>
    </source>
</evidence>
<keyword evidence="2 13" id="KW-0444">Lipid biosynthesis</keyword>
<keyword evidence="11 13" id="KW-0275">Fatty acid biosynthesis</keyword>
<dbReference type="InterPro" id="IPR000438">
    <property type="entry name" value="Acetyl_CoA_COase_Trfase_b_su"/>
</dbReference>
<evidence type="ECO:0000256" key="2">
    <source>
        <dbReference type="ARBA" id="ARBA00022516"/>
    </source>
</evidence>
<dbReference type="InterPro" id="IPR011762">
    <property type="entry name" value="COA_CT_N"/>
</dbReference>
<comment type="function">
    <text evidence="12 13">Component of the acetyl coenzyme A carboxylase (ACC) complex. Biotin carboxylase (BC) catalyzes the carboxylation of biotin on its carrier protein (BCCP) and then the CO(2) group is transferred by the transcarboxylase to acetyl-CoA to form malonyl-CoA.</text>
</comment>
<dbReference type="AlphaFoldDB" id="A0A1G7G1Y8"/>
<dbReference type="HAMAP" id="MF_01395">
    <property type="entry name" value="AcetylCoA_CT_beta"/>
    <property type="match status" value="1"/>
</dbReference>
<evidence type="ECO:0000259" key="15">
    <source>
        <dbReference type="PROSITE" id="PS50980"/>
    </source>
</evidence>
<organism evidence="16 17">
    <name type="scientific">Rhodospira trueperi</name>
    <dbReference type="NCBI Taxonomy" id="69960"/>
    <lineage>
        <taxon>Bacteria</taxon>
        <taxon>Pseudomonadati</taxon>
        <taxon>Pseudomonadota</taxon>
        <taxon>Alphaproteobacteria</taxon>
        <taxon>Rhodospirillales</taxon>
        <taxon>Rhodospirillaceae</taxon>
        <taxon>Rhodospira</taxon>
    </lineage>
</organism>
<comment type="subunit">
    <text evidence="13">Acetyl-CoA carboxylase is a heterohexamer composed of biotin carboxyl carrier protein (AccB), biotin carboxylase (AccC) and two subunits each of ACCase subunit alpha (AccA) and ACCase subunit beta (AccD).</text>
</comment>
<proteinExistence type="inferred from homology"/>
<evidence type="ECO:0000256" key="12">
    <source>
        <dbReference type="ARBA" id="ARBA00025280"/>
    </source>
</evidence>
<keyword evidence="9 13" id="KW-0067">ATP-binding</keyword>
<dbReference type="GO" id="GO:0005524">
    <property type="term" value="F:ATP binding"/>
    <property type="evidence" value="ECO:0007669"/>
    <property type="project" value="UniProtKB-KW"/>
</dbReference>
<evidence type="ECO:0000256" key="7">
    <source>
        <dbReference type="ARBA" id="ARBA00022832"/>
    </source>
</evidence>
<dbReference type="Pfam" id="PF17848">
    <property type="entry name" value="Zn_ribbon_ACC"/>
    <property type="match status" value="1"/>
</dbReference>
<dbReference type="Gene3D" id="3.90.226.10">
    <property type="entry name" value="2-enoyl-CoA Hydratase, Chain A, domain 1"/>
    <property type="match status" value="1"/>
</dbReference>
<dbReference type="PRINTS" id="PR01070">
    <property type="entry name" value="ACCCTRFRASEB"/>
</dbReference>
<dbReference type="EMBL" id="FNAP01000013">
    <property type="protein sequence ID" value="SDE82113.1"/>
    <property type="molecule type" value="Genomic_DNA"/>
</dbReference>
<gene>
    <name evidence="13" type="primary">accD</name>
    <name evidence="16" type="ORF">SAMN05421720_11345</name>
</gene>
<dbReference type="RefSeq" id="WP_092787536.1">
    <property type="nucleotide sequence ID" value="NZ_FNAP01000013.1"/>
</dbReference>
<evidence type="ECO:0000256" key="13">
    <source>
        <dbReference type="HAMAP-Rule" id="MF_01395"/>
    </source>
</evidence>
<keyword evidence="10 13" id="KW-0443">Lipid metabolism</keyword>
<dbReference type="NCBIfam" id="TIGR00515">
    <property type="entry name" value="accD"/>
    <property type="match status" value="1"/>
</dbReference>
<evidence type="ECO:0000256" key="14">
    <source>
        <dbReference type="SAM" id="MobiDB-lite"/>
    </source>
</evidence>
<keyword evidence="3 13" id="KW-0808">Transferase</keyword>
<keyword evidence="6 13" id="KW-0863">Zinc-finger</keyword>
<protein>
    <recommendedName>
        <fullName evidence="13">Acetyl-coenzyme A carboxylase carboxyl transferase subunit beta</fullName>
        <shortName evidence="13">ACCase subunit beta</shortName>
        <shortName evidence="13">Acetyl-CoA carboxylase carboxyltransferase subunit beta</shortName>
        <ecNumber evidence="13">2.1.3.15</ecNumber>
    </recommendedName>
</protein>
<evidence type="ECO:0000256" key="1">
    <source>
        <dbReference type="ARBA" id="ARBA00004496"/>
    </source>
</evidence>
<evidence type="ECO:0000256" key="6">
    <source>
        <dbReference type="ARBA" id="ARBA00022771"/>
    </source>
</evidence>
<evidence type="ECO:0000256" key="11">
    <source>
        <dbReference type="ARBA" id="ARBA00023160"/>
    </source>
</evidence>
<dbReference type="UniPathway" id="UPA00655">
    <property type="reaction ID" value="UER00711"/>
</dbReference>
<evidence type="ECO:0000256" key="8">
    <source>
        <dbReference type="ARBA" id="ARBA00022833"/>
    </source>
</evidence>
<dbReference type="GO" id="GO:2001295">
    <property type="term" value="P:malonyl-CoA biosynthetic process"/>
    <property type="evidence" value="ECO:0007669"/>
    <property type="project" value="UniProtKB-UniRule"/>
</dbReference>
<comment type="cofactor">
    <cofactor evidence="13">
        <name>Zn(2+)</name>
        <dbReference type="ChEBI" id="CHEBI:29105"/>
    </cofactor>
    <text evidence="13">Binds 1 zinc ion per subunit.</text>
</comment>
<comment type="pathway">
    <text evidence="13">Lipid metabolism; malonyl-CoA biosynthesis; malonyl-CoA from acetyl-CoA: step 1/1.</text>
</comment>
<feature type="region of interest" description="Disordered" evidence="14">
    <location>
        <begin position="298"/>
        <end position="358"/>
    </location>
</feature>
<dbReference type="PANTHER" id="PTHR42995">
    <property type="entry name" value="ACETYL-COENZYME A CARBOXYLASE CARBOXYL TRANSFERASE SUBUNIT BETA, CHLOROPLASTIC"/>
    <property type="match status" value="1"/>
</dbReference>
<feature type="domain" description="CoA carboxyltransferase N-terminal" evidence="15">
    <location>
        <begin position="26"/>
        <end position="295"/>
    </location>
</feature>
<dbReference type="PROSITE" id="PS50980">
    <property type="entry name" value="COA_CT_NTER"/>
    <property type="match status" value="1"/>
</dbReference>
<evidence type="ECO:0000256" key="9">
    <source>
        <dbReference type="ARBA" id="ARBA00022840"/>
    </source>
</evidence>
<dbReference type="InterPro" id="IPR029045">
    <property type="entry name" value="ClpP/crotonase-like_dom_sf"/>
</dbReference>
<evidence type="ECO:0000313" key="17">
    <source>
        <dbReference type="Proteomes" id="UP000199412"/>
    </source>
</evidence>
<dbReference type="GO" id="GO:0009329">
    <property type="term" value="C:acetate CoA-transferase complex"/>
    <property type="evidence" value="ECO:0007669"/>
    <property type="project" value="TreeGrafter"/>
</dbReference>
<dbReference type="Pfam" id="PF01039">
    <property type="entry name" value="Carboxyl_trans"/>
    <property type="match status" value="1"/>
</dbReference>
<evidence type="ECO:0000256" key="10">
    <source>
        <dbReference type="ARBA" id="ARBA00023098"/>
    </source>
</evidence>
<dbReference type="PANTHER" id="PTHR42995:SF5">
    <property type="entry name" value="ACETYL-COENZYME A CARBOXYLASE CARBOXYL TRANSFERASE SUBUNIT BETA, CHLOROPLASTIC"/>
    <property type="match status" value="1"/>
</dbReference>
<comment type="subcellular location">
    <subcellularLocation>
        <location evidence="1 13">Cytoplasm</location>
    </subcellularLocation>
</comment>
<feature type="binding site" evidence="13">
    <location>
        <position position="49"/>
    </location>
    <ligand>
        <name>Zn(2+)</name>
        <dbReference type="ChEBI" id="CHEBI:29105"/>
    </ligand>
</feature>